<dbReference type="InterPro" id="IPR006680">
    <property type="entry name" value="Amidohydro-rel"/>
</dbReference>
<dbReference type="InterPro" id="IPR057744">
    <property type="entry name" value="OTAase-like"/>
</dbReference>
<dbReference type="InterPro" id="IPR011059">
    <property type="entry name" value="Metal-dep_hydrolase_composite"/>
</dbReference>
<dbReference type="GO" id="GO:0016810">
    <property type="term" value="F:hydrolase activity, acting on carbon-nitrogen (but not peptide) bonds"/>
    <property type="evidence" value="ECO:0007669"/>
    <property type="project" value="InterPro"/>
</dbReference>
<dbReference type="InterPro" id="IPR051781">
    <property type="entry name" value="Metallo-dep_Hydrolase"/>
</dbReference>
<evidence type="ECO:0000259" key="1">
    <source>
        <dbReference type="Pfam" id="PF01979"/>
    </source>
</evidence>
<dbReference type="PANTHER" id="PTHR43135:SF3">
    <property type="entry name" value="ALPHA-D-RIBOSE 1-METHYLPHOSPHONATE 5-TRIPHOSPHATE DIPHOSPHATASE"/>
    <property type="match status" value="1"/>
</dbReference>
<gene>
    <name evidence="2" type="ORF">O9K51_03948</name>
</gene>
<evidence type="ECO:0000313" key="2">
    <source>
        <dbReference type="EMBL" id="KAJ6442773.1"/>
    </source>
</evidence>
<feature type="domain" description="Amidohydrolase-related" evidence="1">
    <location>
        <begin position="74"/>
        <end position="424"/>
    </location>
</feature>
<organism evidence="2 3">
    <name type="scientific">Purpureocillium lavendulum</name>
    <dbReference type="NCBI Taxonomy" id="1247861"/>
    <lineage>
        <taxon>Eukaryota</taxon>
        <taxon>Fungi</taxon>
        <taxon>Dikarya</taxon>
        <taxon>Ascomycota</taxon>
        <taxon>Pezizomycotina</taxon>
        <taxon>Sordariomycetes</taxon>
        <taxon>Hypocreomycetidae</taxon>
        <taxon>Hypocreales</taxon>
        <taxon>Ophiocordycipitaceae</taxon>
        <taxon>Purpureocillium</taxon>
    </lineage>
</organism>
<name>A0AB34FVF0_9HYPO</name>
<comment type="caution">
    <text evidence="2">The sequence shown here is derived from an EMBL/GenBank/DDBJ whole genome shotgun (WGS) entry which is preliminary data.</text>
</comment>
<dbReference type="EMBL" id="JAQHRD010000003">
    <property type="protein sequence ID" value="KAJ6442773.1"/>
    <property type="molecule type" value="Genomic_DNA"/>
</dbReference>
<dbReference type="Pfam" id="PF01979">
    <property type="entry name" value="Amidohydro_1"/>
    <property type="match status" value="1"/>
</dbReference>
<dbReference type="SUPFAM" id="SSF51338">
    <property type="entry name" value="Composite domain of metallo-dependent hydrolases"/>
    <property type="match status" value="1"/>
</dbReference>
<accession>A0AB34FVF0</accession>
<dbReference type="PANTHER" id="PTHR43135">
    <property type="entry name" value="ALPHA-D-RIBOSE 1-METHYLPHOSPHONATE 5-TRIPHOSPHATE DIPHOSPHATASE"/>
    <property type="match status" value="1"/>
</dbReference>
<sequence length="448" mass="48079">MVTEVDLKPWLREPPRRYILAHATVVDVANGTLRENTAVKLQDGKIQSITTSDDVAIDEARQQGFKVVDCRDKFLSPGLIDCHVHITAVSGSDKLTELVTSSADISLLRQPYACAQMLYRGFTTVRDCGGALAPLKEAIEDGVFPGPRLFIAGHVLSQSGGHGDFRGRHDHSLCCGGSTSTIGRIVNGVPECLMGAREEIRTGADFIKIMAGGGVASPTDSIDHVQFTKAEIQAVVEVADNVGTYVTAHAYTPKAIRQCVESGVRGIEHGNLIDAPTAKLLAETGTYLTPTLVTYAQMASEKWARFLPPSSARKNREVLDAGLAALKTAHDAGVAICFGTDLLGPLGTAQTSEFKIRSQVLSSLAILKSATITPAQMFGRAESLGQVKDGFVADILITSKNPLEDITIFDEPENVLAVIKEGRVYKSRWDGLIEDADIPVRLKPEVSS</sequence>
<dbReference type="Gene3D" id="2.30.40.10">
    <property type="entry name" value="Urease, subunit C, domain 1"/>
    <property type="match status" value="1"/>
</dbReference>
<dbReference type="Gene3D" id="3.20.20.140">
    <property type="entry name" value="Metal-dependent hydrolases"/>
    <property type="match status" value="1"/>
</dbReference>
<dbReference type="InterPro" id="IPR032466">
    <property type="entry name" value="Metal_Hydrolase"/>
</dbReference>
<dbReference type="Proteomes" id="UP001163105">
    <property type="component" value="Unassembled WGS sequence"/>
</dbReference>
<reference evidence="2" key="1">
    <citation type="submission" date="2023-01" db="EMBL/GenBank/DDBJ databases">
        <title>The growth and conidiation of Purpureocillium lavendulum are regulated by nitrogen source and histone H3K14 acetylation.</title>
        <authorList>
            <person name="Tang P."/>
            <person name="Han J."/>
            <person name="Zhang C."/>
            <person name="Tang P."/>
            <person name="Qi F."/>
            <person name="Zhang K."/>
            <person name="Liang L."/>
        </authorList>
    </citation>
    <scope>NUCLEOTIDE SEQUENCE</scope>
    <source>
        <strain evidence="2">YMF1.00683</strain>
    </source>
</reference>
<dbReference type="SUPFAM" id="SSF51556">
    <property type="entry name" value="Metallo-dependent hydrolases"/>
    <property type="match status" value="1"/>
</dbReference>
<dbReference type="AlphaFoldDB" id="A0AB34FVF0"/>
<dbReference type="CDD" id="cd01299">
    <property type="entry name" value="Met_dep_hydrolase_A"/>
    <property type="match status" value="1"/>
</dbReference>
<keyword evidence="3" id="KW-1185">Reference proteome</keyword>
<proteinExistence type="predicted"/>
<evidence type="ECO:0000313" key="3">
    <source>
        <dbReference type="Proteomes" id="UP001163105"/>
    </source>
</evidence>
<protein>
    <submittedName>
        <fullName evidence="2">Amidohydrolase</fullName>
    </submittedName>
</protein>